<name>A0A8H5FVV4_9AGAR</name>
<dbReference type="Proteomes" id="UP000559027">
    <property type="component" value="Unassembled WGS sequence"/>
</dbReference>
<dbReference type="EMBL" id="JAACJO010000014">
    <property type="protein sequence ID" value="KAF5350622.1"/>
    <property type="molecule type" value="Genomic_DNA"/>
</dbReference>
<gene>
    <name evidence="1" type="ORF">D9756_008618</name>
</gene>
<proteinExistence type="predicted"/>
<evidence type="ECO:0000313" key="2">
    <source>
        <dbReference type="Proteomes" id="UP000559027"/>
    </source>
</evidence>
<reference evidence="1 2" key="1">
    <citation type="journal article" date="2020" name="ISME J.">
        <title>Uncovering the hidden diversity of litter-decomposition mechanisms in mushroom-forming fungi.</title>
        <authorList>
            <person name="Floudas D."/>
            <person name="Bentzer J."/>
            <person name="Ahren D."/>
            <person name="Johansson T."/>
            <person name="Persson P."/>
            <person name="Tunlid A."/>
        </authorList>
    </citation>
    <scope>NUCLEOTIDE SEQUENCE [LARGE SCALE GENOMIC DNA]</scope>
    <source>
        <strain evidence="1 2">CBS 146.42</strain>
    </source>
</reference>
<protein>
    <submittedName>
        <fullName evidence="1">Uncharacterized protein</fullName>
    </submittedName>
</protein>
<organism evidence="1 2">
    <name type="scientific">Leucocoprinus leucothites</name>
    <dbReference type="NCBI Taxonomy" id="201217"/>
    <lineage>
        <taxon>Eukaryota</taxon>
        <taxon>Fungi</taxon>
        <taxon>Dikarya</taxon>
        <taxon>Basidiomycota</taxon>
        <taxon>Agaricomycotina</taxon>
        <taxon>Agaricomycetes</taxon>
        <taxon>Agaricomycetidae</taxon>
        <taxon>Agaricales</taxon>
        <taxon>Agaricineae</taxon>
        <taxon>Agaricaceae</taxon>
        <taxon>Leucocoprinus</taxon>
    </lineage>
</organism>
<sequence>MLRSFNSLPVFRKSQALIENVPTNHSRESLPPQDDFLDSGAQRDTLRAIEDDRQDDILFAVIGEDKSGISKVVELLTGIGNISCASEVQAIRIREHENLKDRVVLLVAPKLDGTLGSEKTALEQIEKWLADLRQRNTDPGISVNLRGLLSLYKITPPIGEGGALWFITIFIVKYVEIVR</sequence>
<evidence type="ECO:0000313" key="1">
    <source>
        <dbReference type="EMBL" id="KAF5350622.1"/>
    </source>
</evidence>
<comment type="caution">
    <text evidence="1">The sequence shown here is derived from an EMBL/GenBank/DDBJ whole genome shotgun (WGS) entry which is preliminary data.</text>
</comment>
<keyword evidence="2" id="KW-1185">Reference proteome</keyword>
<dbReference type="AlphaFoldDB" id="A0A8H5FVV4"/>
<accession>A0A8H5FVV4</accession>